<dbReference type="EMBL" id="GBXM01003132">
    <property type="protein sequence ID" value="JAI05446.1"/>
    <property type="molecule type" value="Transcribed_RNA"/>
</dbReference>
<evidence type="ECO:0000313" key="2">
    <source>
        <dbReference type="EMBL" id="JAI05446.1"/>
    </source>
</evidence>
<feature type="region of interest" description="Disordered" evidence="1">
    <location>
        <begin position="27"/>
        <end position="47"/>
    </location>
</feature>
<name>A0A0E9XUA1_ANGAN</name>
<accession>A0A0E9XUA1</accession>
<reference evidence="2" key="1">
    <citation type="submission" date="2014-11" db="EMBL/GenBank/DDBJ databases">
        <authorList>
            <person name="Amaro Gonzalez C."/>
        </authorList>
    </citation>
    <scope>NUCLEOTIDE SEQUENCE</scope>
</reference>
<dbReference type="AlphaFoldDB" id="A0A0E9XUA1"/>
<protein>
    <submittedName>
        <fullName evidence="2">Uncharacterized protein</fullName>
    </submittedName>
</protein>
<sequence>MKALVNSSLCYIVDLCYTVGEKWPFRGFSTSSKSPALLPTPSLRRNQ</sequence>
<organism evidence="2">
    <name type="scientific">Anguilla anguilla</name>
    <name type="common">European freshwater eel</name>
    <name type="synonym">Muraena anguilla</name>
    <dbReference type="NCBI Taxonomy" id="7936"/>
    <lineage>
        <taxon>Eukaryota</taxon>
        <taxon>Metazoa</taxon>
        <taxon>Chordata</taxon>
        <taxon>Craniata</taxon>
        <taxon>Vertebrata</taxon>
        <taxon>Euteleostomi</taxon>
        <taxon>Actinopterygii</taxon>
        <taxon>Neopterygii</taxon>
        <taxon>Teleostei</taxon>
        <taxon>Anguilliformes</taxon>
        <taxon>Anguillidae</taxon>
        <taxon>Anguilla</taxon>
    </lineage>
</organism>
<reference evidence="2" key="2">
    <citation type="journal article" date="2015" name="Fish Shellfish Immunol.">
        <title>Early steps in the European eel (Anguilla anguilla)-Vibrio vulnificus interaction in the gills: Role of the RtxA13 toxin.</title>
        <authorList>
            <person name="Callol A."/>
            <person name="Pajuelo D."/>
            <person name="Ebbesson L."/>
            <person name="Teles M."/>
            <person name="MacKenzie S."/>
            <person name="Amaro C."/>
        </authorList>
    </citation>
    <scope>NUCLEOTIDE SEQUENCE</scope>
</reference>
<evidence type="ECO:0000256" key="1">
    <source>
        <dbReference type="SAM" id="MobiDB-lite"/>
    </source>
</evidence>
<proteinExistence type="predicted"/>